<evidence type="ECO:0000256" key="1">
    <source>
        <dbReference type="SAM" id="MobiDB-lite"/>
    </source>
</evidence>
<dbReference type="AlphaFoldDB" id="A0A1Y2FWX1"/>
<keyword evidence="3" id="KW-1185">Reference proteome</keyword>
<feature type="compositionally biased region" description="Basic and acidic residues" evidence="1">
    <location>
        <begin position="34"/>
        <end position="44"/>
    </location>
</feature>
<comment type="caution">
    <text evidence="2">The sequence shown here is derived from an EMBL/GenBank/DDBJ whole genome shotgun (WGS) entry which is preliminary data.</text>
</comment>
<reference evidence="2 3" key="1">
    <citation type="submission" date="2016-07" db="EMBL/GenBank/DDBJ databases">
        <title>Pervasive Adenine N6-methylation of Active Genes in Fungi.</title>
        <authorList>
            <consortium name="DOE Joint Genome Institute"/>
            <person name="Mondo S.J."/>
            <person name="Dannebaum R.O."/>
            <person name="Kuo R.C."/>
            <person name="Labutti K."/>
            <person name="Haridas S."/>
            <person name="Kuo A."/>
            <person name="Salamov A."/>
            <person name="Ahrendt S.R."/>
            <person name="Lipzen A."/>
            <person name="Sullivan W."/>
            <person name="Andreopoulos W.B."/>
            <person name="Clum A."/>
            <person name="Lindquist E."/>
            <person name="Daum C."/>
            <person name="Ramamoorthy G.K."/>
            <person name="Gryganskyi A."/>
            <person name="Culley D."/>
            <person name="Magnuson J.K."/>
            <person name="James T.Y."/>
            <person name="O'Malley M.A."/>
            <person name="Stajich J.E."/>
            <person name="Spatafora J.W."/>
            <person name="Visel A."/>
            <person name="Grigoriev I.V."/>
        </authorList>
    </citation>
    <scope>NUCLEOTIDE SEQUENCE [LARGE SCALE GENOMIC DNA]</scope>
    <source>
        <strain evidence="2 3">62-1032</strain>
    </source>
</reference>
<dbReference type="Proteomes" id="UP000193467">
    <property type="component" value="Unassembled WGS sequence"/>
</dbReference>
<protein>
    <submittedName>
        <fullName evidence="2">Uncharacterized protein</fullName>
    </submittedName>
</protein>
<feature type="region of interest" description="Disordered" evidence="1">
    <location>
        <begin position="1"/>
        <end position="47"/>
    </location>
</feature>
<feature type="compositionally biased region" description="Pro residues" evidence="1">
    <location>
        <begin position="87"/>
        <end position="97"/>
    </location>
</feature>
<dbReference type="EMBL" id="MCGR01000012">
    <property type="protein sequence ID" value="ORY88037.1"/>
    <property type="molecule type" value="Genomic_DNA"/>
</dbReference>
<feature type="region of interest" description="Disordered" evidence="1">
    <location>
        <begin position="69"/>
        <end position="123"/>
    </location>
</feature>
<organism evidence="2 3">
    <name type="scientific">Leucosporidium creatinivorum</name>
    <dbReference type="NCBI Taxonomy" id="106004"/>
    <lineage>
        <taxon>Eukaryota</taxon>
        <taxon>Fungi</taxon>
        <taxon>Dikarya</taxon>
        <taxon>Basidiomycota</taxon>
        <taxon>Pucciniomycotina</taxon>
        <taxon>Microbotryomycetes</taxon>
        <taxon>Leucosporidiales</taxon>
        <taxon>Leucosporidium</taxon>
    </lineage>
</organism>
<evidence type="ECO:0000313" key="2">
    <source>
        <dbReference type="EMBL" id="ORY88037.1"/>
    </source>
</evidence>
<feature type="compositionally biased region" description="Low complexity" evidence="1">
    <location>
        <begin position="98"/>
        <end position="116"/>
    </location>
</feature>
<evidence type="ECO:0000313" key="3">
    <source>
        <dbReference type="Proteomes" id="UP000193467"/>
    </source>
</evidence>
<sequence length="168" mass="18293">MVSYSHRDVLYSPLRRTRTSELHPSRRPTPQRGQRGEGRSRLASDEALPPAIHLVSRFVSPARYSRTGYSTTDLLGSYSTSSSLSPTPTPTPSPPALVPSSAPCQQRRTTSLQQQQSKRRVHPPFLSSCIVESSSSRFLASPSTLPGALGTSCSAPLRSSTRRGGSWR</sequence>
<feature type="compositionally biased region" description="Low complexity" evidence="1">
    <location>
        <begin position="70"/>
        <end position="86"/>
    </location>
</feature>
<dbReference type="InParanoid" id="A0A1Y2FWX1"/>
<name>A0A1Y2FWX1_9BASI</name>
<gene>
    <name evidence="2" type="ORF">BCR35DRAFT_301933</name>
</gene>
<accession>A0A1Y2FWX1</accession>
<proteinExistence type="predicted"/>
<feature type="compositionally biased region" description="Polar residues" evidence="1">
    <location>
        <begin position="151"/>
        <end position="168"/>
    </location>
</feature>
<feature type="region of interest" description="Disordered" evidence="1">
    <location>
        <begin position="139"/>
        <end position="168"/>
    </location>
</feature>